<evidence type="ECO:0000313" key="4">
    <source>
        <dbReference type="Proteomes" id="UP000696280"/>
    </source>
</evidence>
<evidence type="ECO:0000259" key="2">
    <source>
        <dbReference type="Pfam" id="PF24476"/>
    </source>
</evidence>
<dbReference type="PANTHER" id="PTHR35186:SF4">
    <property type="entry name" value="PRION-INHIBITION AND PROPAGATION HELO DOMAIN-CONTAINING PROTEIN"/>
    <property type="match status" value="1"/>
</dbReference>
<feature type="region of interest" description="Disordered" evidence="1">
    <location>
        <begin position="62"/>
        <end position="91"/>
    </location>
</feature>
<dbReference type="EMBL" id="CAJVRL010000049">
    <property type="protein sequence ID" value="CAG8953277.1"/>
    <property type="molecule type" value="Genomic_DNA"/>
</dbReference>
<accession>A0A9N9KXH1</accession>
<dbReference type="InterPro" id="IPR056002">
    <property type="entry name" value="DUF7580"/>
</dbReference>
<comment type="caution">
    <text evidence="3">The sequence shown here is derived from an EMBL/GenBank/DDBJ whole genome shotgun (WGS) entry which is preliminary data.</text>
</comment>
<organism evidence="3 4">
    <name type="scientific">Hymenoscyphus fraxineus</name>
    <dbReference type="NCBI Taxonomy" id="746836"/>
    <lineage>
        <taxon>Eukaryota</taxon>
        <taxon>Fungi</taxon>
        <taxon>Dikarya</taxon>
        <taxon>Ascomycota</taxon>
        <taxon>Pezizomycotina</taxon>
        <taxon>Leotiomycetes</taxon>
        <taxon>Helotiales</taxon>
        <taxon>Helotiaceae</taxon>
        <taxon>Hymenoscyphus</taxon>
    </lineage>
</organism>
<evidence type="ECO:0000313" key="3">
    <source>
        <dbReference type="EMBL" id="CAG8953277.1"/>
    </source>
</evidence>
<feature type="domain" description="DUF7580" evidence="2">
    <location>
        <begin position="173"/>
        <end position="415"/>
    </location>
</feature>
<name>A0A9N9KXH1_9HELO</name>
<reference evidence="3" key="1">
    <citation type="submission" date="2021-07" db="EMBL/GenBank/DDBJ databases">
        <authorList>
            <person name="Durling M."/>
        </authorList>
    </citation>
    <scope>NUCLEOTIDE SEQUENCE</scope>
</reference>
<protein>
    <recommendedName>
        <fullName evidence="2">DUF7580 domain-containing protein</fullName>
    </recommendedName>
</protein>
<feature type="compositionally biased region" description="Polar residues" evidence="1">
    <location>
        <begin position="304"/>
        <end position="315"/>
    </location>
</feature>
<gene>
    <name evidence="3" type="ORF">HYFRA_00003484</name>
</gene>
<dbReference type="AlphaFoldDB" id="A0A9N9KXH1"/>
<dbReference type="Proteomes" id="UP000696280">
    <property type="component" value="Unassembled WGS sequence"/>
</dbReference>
<dbReference type="OrthoDB" id="3565018at2759"/>
<dbReference type="PANTHER" id="PTHR35186">
    <property type="entry name" value="ANK_REP_REGION DOMAIN-CONTAINING PROTEIN"/>
    <property type="match status" value="1"/>
</dbReference>
<feature type="compositionally biased region" description="Low complexity" evidence="1">
    <location>
        <begin position="78"/>
        <end position="91"/>
    </location>
</feature>
<sequence length="420" mass="46176">MQLRHTSLGRSLIGETSDCLAKAQCKLVLTVKQPGNAIPIKPRPTPLQGNSTKINLLRASFQSGSKSGSHDQGTHMNTSSSSLSVPSGSGSITSTITKSASSITLATLATPESNQHSLTGLFRGHRQKKTVRMDPALSNETDISTTVRASTCFVGTSTESTLIEPDLREPDFNTEIADLCSMLETSDPRISFCLGYLPDEEHQRHQIRSIVDSKSPSCSQNFKSLEQLLDMSSRFILTRRDRYRLSLVLASSLLQLQTTPWLTEKLEKKDIFFECYDEKIETTHPYVKQFFSSTKVPSPHPSKGGTSPPTSCNERSATKSSLIHLGILLLELCFGNSIESHPGRVNYFAGGIPTDQTNFLTALDWICEVEGEGGPNFQAAISHCFTFDVKPNWGDAKFTQSIYAGVVQPLEKMLEDYGWA</sequence>
<keyword evidence="4" id="KW-1185">Reference proteome</keyword>
<proteinExistence type="predicted"/>
<feature type="region of interest" description="Disordered" evidence="1">
    <location>
        <begin position="293"/>
        <end position="315"/>
    </location>
</feature>
<evidence type="ECO:0000256" key="1">
    <source>
        <dbReference type="SAM" id="MobiDB-lite"/>
    </source>
</evidence>
<dbReference type="Pfam" id="PF24476">
    <property type="entry name" value="DUF7580"/>
    <property type="match status" value="1"/>
</dbReference>